<organism evidence="2 3">
    <name type="scientific">Oryza meyeriana var. granulata</name>
    <dbReference type="NCBI Taxonomy" id="110450"/>
    <lineage>
        <taxon>Eukaryota</taxon>
        <taxon>Viridiplantae</taxon>
        <taxon>Streptophyta</taxon>
        <taxon>Embryophyta</taxon>
        <taxon>Tracheophyta</taxon>
        <taxon>Spermatophyta</taxon>
        <taxon>Magnoliopsida</taxon>
        <taxon>Liliopsida</taxon>
        <taxon>Poales</taxon>
        <taxon>Poaceae</taxon>
        <taxon>BOP clade</taxon>
        <taxon>Oryzoideae</taxon>
        <taxon>Oryzeae</taxon>
        <taxon>Oryzinae</taxon>
        <taxon>Oryza</taxon>
        <taxon>Oryza meyeriana</taxon>
    </lineage>
</organism>
<reference evidence="2 3" key="1">
    <citation type="submission" date="2019-11" db="EMBL/GenBank/DDBJ databases">
        <title>Whole genome sequence of Oryza granulata.</title>
        <authorList>
            <person name="Li W."/>
        </authorList>
    </citation>
    <scope>NUCLEOTIDE SEQUENCE [LARGE SCALE GENOMIC DNA]</scope>
    <source>
        <strain evidence="3">cv. Menghai</strain>
        <tissue evidence="2">Leaf</tissue>
    </source>
</reference>
<dbReference type="Proteomes" id="UP000479710">
    <property type="component" value="Unassembled WGS sequence"/>
</dbReference>
<protein>
    <submittedName>
        <fullName evidence="2">Uncharacterized protein</fullName>
    </submittedName>
</protein>
<dbReference type="EMBL" id="SPHZ02000001">
    <property type="protein sequence ID" value="KAF0931842.1"/>
    <property type="molecule type" value="Genomic_DNA"/>
</dbReference>
<evidence type="ECO:0000313" key="3">
    <source>
        <dbReference type="Proteomes" id="UP000479710"/>
    </source>
</evidence>
<name>A0A6G1F4U7_9ORYZ</name>
<feature type="region of interest" description="Disordered" evidence="1">
    <location>
        <begin position="1"/>
        <end position="100"/>
    </location>
</feature>
<keyword evidence="3" id="KW-1185">Reference proteome</keyword>
<accession>A0A6G1F4U7</accession>
<proteinExistence type="predicted"/>
<evidence type="ECO:0000313" key="2">
    <source>
        <dbReference type="EMBL" id="KAF0931842.1"/>
    </source>
</evidence>
<feature type="compositionally biased region" description="Basic and acidic residues" evidence="1">
    <location>
        <begin position="43"/>
        <end position="60"/>
    </location>
</feature>
<gene>
    <name evidence="2" type="ORF">E2562_005805</name>
</gene>
<dbReference type="AlphaFoldDB" id="A0A6G1F4U7"/>
<comment type="caution">
    <text evidence="2">The sequence shown here is derived from an EMBL/GenBank/DDBJ whole genome shotgun (WGS) entry which is preliminary data.</text>
</comment>
<sequence>MQDLGLKVNADKSGMDVDGLEFSGDNTDPNLGAGGGPVLNNDGENKEKVITQVKKDDSATRKKRSTFKRCLREQGATKGEQKVSPSGSHKRAAEGFNGEG</sequence>
<evidence type="ECO:0000256" key="1">
    <source>
        <dbReference type="SAM" id="MobiDB-lite"/>
    </source>
</evidence>